<keyword evidence="3" id="KW-0479">Metal-binding</keyword>
<keyword evidence="6 9" id="KW-0862">Zinc</keyword>
<dbReference type="Gene3D" id="3.10.450.490">
    <property type="match status" value="1"/>
</dbReference>
<evidence type="ECO:0000256" key="2">
    <source>
        <dbReference type="ARBA" id="ARBA00022670"/>
    </source>
</evidence>
<dbReference type="GO" id="GO:0004222">
    <property type="term" value="F:metalloendopeptidase activity"/>
    <property type="evidence" value="ECO:0007669"/>
    <property type="project" value="UniProtKB-UniRule"/>
</dbReference>
<keyword evidence="9" id="KW-0964">Secreted</keyword>
<dbReference type="InterPro" id="IPR023612">
    <property type="entry name" value="Peptidase_M4"/>
</dbReference>
<dbReference type="Gene3D" id="3.10.170.10">
    <property type="match status" value="1"/>
</dbReference>
<dbReference type="EC" id="3.4.24.-" evidence="9"/>
<feature type="transmembrane region" description="Helical" evidence="10">
    <location>
        <begin position="7"/>
        <end position="30"/>
    </location>
</feature>
<organism evidence="14 15">
    <name type="scientific">Enterococcus faecalis</name>
    <name type="common">Streptococcus faecalis</name>
    <dbReference type="NCBI Taxonomy" id="1351"/>
    <lineage>
        <taxon>Bacteria</taxon>
        <taxon>Bacillati</taxon>
        <taxon>Bacillota</taxon>
        <taxon>Bacilli</taxon>
        <taxon>Lactobacillales</taxon>
        <taxon>Enterococcaceae</taxon>
        <taxon>Enterococcus</taxon>
    </lineage>
</organism>
<keyword evidence="10" id="KW-0472">Membrane</keyword>
<dbReference type="GO" id="GO:0006508">
    <property type="term" value="P:proteolysis"/>
    <property type="evidence" value="ECO:0007669"/>
    <property type="project" value="UniProtKB-KW"/>
</dbReference>
<feature type="active site" evidence="8">
    <location>
        <position position="329"/>
    </location>
</feature>
<protein>
    <recommendedName>
        <fullName evidence="9">Neutral metalloproteinase</fullName>
        <ecNumber evidence="9">3.4.24.-</ecNumber>
    </recommendedName>
</protein>
<dbReference type="AlphaFoldDB" id="A0A4U3M878"/>
<evidence type="ECO:0000256" key="4">
    <source>
        <dbReference type="ARBA" id="ARBA00022729"/>
    </source>
</evidence>
<dbReference type="CDD" id="cd09597">
    <property type="entry name" value="M4_TLP"/>
    <property type="match status" value="1"/>
</dbReference>
<keyword evidence="2 9" id="KW-0645">Protease</keyword>
<evidence type="ECO:0000256" key="5">
    <source>
        <dbReference type="ARBA" id="ARBA00022801"/>
    </source>
</evidence>
<feature type="domain" description="Peptidase M4" evidence="11">
    <location>
        <begin position="226"/>
        <end position="336"/>
    </location>
</feature>
<dbReference type="Pfam" id="PF02868">
    <property type="entry name" value="Peptidase_M4_C"/>
    <property type="match status" value="1"/>
</dbReference>
<evidence type="ECO:0000256" key="1">
    <source>
        <dbReference type="ARBA" id="ARBA00009388"/>
    </source>
</evidence>
<dbReference type="SUPFAM" id="SSF55486">
    <property type="entry name" value="Metalloproteases ('zincins'), catalytic domain"/>
    <property type="match status" value="1"/>
</dbReference>
<keyword evidence="4" id="KW-0732">Signal</keyword>
<dbReference type="EMBL" id="SIYF01000268">
    <property type="protein sequence ID" value="TKK83767.1"/>
    <property type="molecule type" value="Genomic_DNA"/>
</dbReference>
<proteinExistence type="inferred from homology"/>
<dbReference type="InterPro" id="IPR050728">
    <property type="entry name" value="Zinc_Metalloprotease_M4"/>
</dbReference>
<keyword evidence="7 9" id="KW-0482">Metalloprotease</keyword>
<keyword evidence="10" id="KW-0812">Transmembrane</keyword>
<comment type="cofactor">
    <cofactor evidence="9">
        <name>Zn(2+)</name>
        <dbReference type="ChEBI" id="CHEBI:29105"/>
    </cofactor>
</comment>
<gene>
    <name evidence="14" type="ORF">EY666_11035</name>
</gene>
<evidence type="ECO:0000259" key="13">
    <source>
        <dbReference type="Pfam" id="PF07504"/>
    </source>
</evidence>
<dbReference type="PANTHER" id="PTHR33794:SF1">
    <property type="entry name" value="BACILLOLYSIN"/>
    <property type="match status" value="1"/>
</dbReference>
<evidence type="ECO:0000256" key="3">
    <source>
        <dbReference type="ARBA" id="ARBA00022723"/>
    </source>
</evidence>
<dbReference type="GO" id="GO:0005576">
    <property type="term" value="C:extracellular region"/>
    <property type="evidence" value="ECO:0007669"/>
    <property type="project" value="UniProtKB-SubCell"/>
</dbReference>
<dbReference type="GO" id="GO:0046872">
    <property type="term" value="F:metal ion binding"/>
    <property type="evidence" value="ECO:0007669"/>
    <property type="project" value="UniProtKB-UniRule"/>
</dbReference>
<comment type="caution">
    <text evidence="14">The sequence shown here is derived from an EMBL/GenBank/DDBJ whole genome shotgun (WGS) entry which is preliminary data.</text>
</comment>
<keyword evidence="10" id="KW-1133">Transmembrane helix</keyword>
<dbReference type="InterPro" id="IPR011096">
    <property type="entry name" value="FTP_domain"/>
</dbReference>
<evidence type="ECO:0000256" key="7">
    <source>
        <dbReference type="ARBA" id="ARBA00023049"/>
    </source>
</evidence>
<dbReference type="InterPro" id="IPR027268">
    <property type="entry name" value="Peptidase_M4/M1_CTD_sf"/>
</dbReference>
<dbReference type="PANTHER" id="PTHR33794">
    <property type="entry name" value="BACILLOLYSIN"/>
    <property type="match status" value="1"/>
</dbReference>
<dbReference type="Pfam" id="PF07504">
    <property type="entry name" value="FTP"/>
    <property type="match status" value="1"/>
</dbReference>
<evidence type="ECO:0000259" key="12">
    <source>
        <dbReference type="Pfam" id="PF02868"/>
    </source>
</evidence>
<dbReference type="Proteomes" id="UP000305511">
    <property type="component" value="Unassembled WGS sequence"/>
</dbReference>
<dbReference type="PRINTS" id="PR00730">
    <property type="entry name" value="THERMOLYSIN"/>
</dbReference>
<evidence type="ECO:0000256" key="8">
    <source>
        <dbReference type="PIRSR" id="PIRSR623612-1"/>
    </source>
</evidence>
<feature type="active site" description="Proton donor" evidence="8">
    <location>
        <position position="419"/>
    </location>
</feature>
<dbReference type="Gene3D" id="1.10.390.10">
    <property type="entry name" value="Neutral Protease Domain 2"/>
    <property type="match status" value="1"/>
</dbReference>
<comment type="subcellular location">
    <subcellularLocation>
        <location evidence="9">Secreted</location>
    </subcellularLocation>
</comment>
<dbReference type="RefSeq" id="WP_109537942.1">
    <property type="nucleotide sequence ID" value="NZ_QFYI01000001.1"/>
</dbReference>
<dbReference type="PROSITE" id="PS51257">
    <property type="entry name" value="PROKAR_LIPOPROTEIN"/>
    <property type="match status" value="1"/>
</dbReference>
<dbReference type="InterPro" id="IPR001570">
    <property type="entry name" value="Peptidase_M4_C_domain"/>
</dbReference>
<sequence length="510" mass="55491">MMKGNKILYILGTGIFVGSSCLFSSLFVAAEEQVYSESEVSTVLSKLEKEAISEAAAEQYTVVDRKEDAWGMKHLKLEKQTEGVTVDSDNVIIHLDKNGAVTSVTGNPVDQVVKIQSVDAIGEEGVKKIIASDNPENKDLVFLAIDKRVNNEGQLFYKVRVTSSPTGDPVSLVYKVNATDGTIMEKQDLTEHVGSEVTLKNSFQVTFNVPVEKSNTGIALHGTDNTGVYHAVVDGKNNYSIIQAPSLAALNQNAVDAYTHGKFVKTYYEDHFQRHSIDDRGMPILSVVDEQHPDAYDNAFWDGKAMRYGETSTPTGKTYASSLDVVGHEMTHGVTEHTAGLEYLGQSGALNESYSDLMGYIISGASNPEIGADTQSVDRKTGIRNLQTPSKHGQPETMAQYDDRARYKGTPYYDQGGVHYNSGIINRIGYTIIQNLGIEKAQTIFYSSLVNYLTPKAQFSDARDAMLAAAKVQYGDEAASVVSAAFNSAGIGAKEDIQVNQPSESVLVNE</sequence>
<keyword evidence="5 9" id="KW-0378">Hydrolase</keyword>
<comment type="similarity">
    <text evidence="1 9">Belongs to the peptidase M4 family.</text>
</comment>
<evidence type="ECO:0000313" key="15">
    <source>
        <dbReference type="Proteomes" id="UP000305511"/>
    </source>
</evidence>
<evidence type="ECO:0000256" key="10">
    <source>
        <dbReference type="SAM" id="Phobius"/>
    </source>
</evidence>
<evidence type="ECO:0000256" key="6">
    <source>
        <dbReference type="ARBA" id="ARBA00022833"/>
    </source>
</evidence>
<accession>A0A4U3M878</accession>
<feature type="domain" description="Peptidase M4 C-terminal" evidence="12">
    <location>
        <begin position="339"/>
        <end position="491"/>
    </location>
</feature>
<name>A0A4U3M878_ENTFL</name>
<reference evidence="14 15" key="1">
    <citation type="submission" date="2019-02" db="EMBL/GenBank/DDBJ databases">
        <title>Bacteria dissemination in different level of health care in South Africa: the effectiveness of infections prevention and control.</title>
        <authorList>
            <person name="Shobo C."/>
            <person name="Amoako D.G."/>
            <person name="Allam M."/>
            <person name="Ismail A."/>
            <person name="Bester L.A."/>
            <person name="Essack S.Y."/>
        </authorList>
    </citation>
    <scope>NUCLEOTIDE SEQUENCE [LARGE SCALE GENOMIC DNA]</scope>
    <source>
        <strain evidence="14 15">2SIL2</strain>
    </source>
</reference>
<comment type="function">
    <text evidence="9">Extracellular zinc metalloprotease.</text>
</comment>
<evidence type="ECO:0000259" key="11">
    <source>
        <dbReference type="Pfam" id="PF01447"/>
    </source>
</evidence>
<feature type="domain" description="FTP" evidence="13">
    <location>
        <begin position="58"/>
        <end position="107"/>
    </location>
</feature>
<dbReference type="InterPro" id="IPR013856">
    <property type="entry name" value="Peptidase_M4_domain"/>
</dbReference>
<dbReference type="Pfam" id="PF01447">
    <property type="entry name" value="Peptidase_M4"/>
    <property type="match status" value="1"/>
</dbReference>
<evidence type="ECO:0000256" key="9">
    <source>
        <dbReference type="RuleBase" id="RU366073"/>
    </source>
</evidence>
<evidence type="ECO:0000313" key="14">
    <source>
        <dbReference type="EMBL" id="TKK83767.1"/>
    </source>
</evidence>